<reference evidence="1" key="1">
    <citation type="submission" date="2020-10" db="EMBL/GenBank/DDBJ databases">
        <authorList>
            <person name="Han B."/>
            <person name="Lu T."/>
            <person name="Zhao Q."/>
            <person name="Huang X."/>
            <person name="Zhao Y."/>
        </authorList>
    </citation>
    <scope>NUCLEOTIDE SEQUENCE</scope>
</reference>
<proteinExistence type="predicted"/>
<accession>A0A811N9D6</accession>
<organism evidence="1 2">
    <name type="scientific">Miscanthus lutarioriparius</name>
    <dbReference type="NCBI Taxonomy" id="422564"/>
    <lineage>
        <taxon>Eukaryota</taxon>
        <taxon>Viridiplantae</taxon>
        <taxon>Streptophyta</taxon>
        <taxon>Embryophyta</taxon>
        <taxon>Tracheophyta</taxon>
        <taxon>Spermatophyta</taxon>
        <taxon>Magnoliopsida</taxon>
        <taxon>Liliopsida</taxon>
        <taxon>Poales</taxon>
        <taxon>Poaceae</taxon>
        <taxon>PACMAD clade</taxon>
        <taxon>Panicoideae</taxon>
        <taxon>Andropogonodae</taxon>
        <taxon>Andropogoneae</taxon>
        <taxon>Saccharinae</taxon>
        <taxon>Miscanthus</taxon>
    </lineage>
</organism>
<keyword evidence="2" id="KW-1185">Reference proteome</keyword>
<evidence type="ECO:0000313" key="1">
    <source>
        <dbReference type="EMBL" id="CAD6223549.1"/>
    </source>
</evidence>
<evidence type="ECO:0000313" key="2">
    <source>
        <dbReference type="Proteomes" id="UP000604825"/>
    </source>
</evidence>
<sequence>MSSSCAATGAATPVLLTFDSGGDDQNTCPEGSASTRLPVPLMARLAVAPVIGASRLATQTTVWGARPMYQMPKNLAVELAGVKKPSWNTPAAETSVWPSLREELAVMVSAAEAEAGEEKKKVTNRGSNRANGGRAPAAMALATIRPAQGQPTQPNYDEVEFYPSALQVFTGMLHACANGKSIEPSPASTAAGPVRNVGAHPLLHFNVRGSRSQA</sequence>
<comment type="caution">
    <text evidence="1">The sequence shown here is derived from an EMBL/GenBank/DDBJ whole genome shotgun (WGS) entry which is preliminary data.</text>
</comment>
<name>A0A811N9D6_9POAL</name>
<gene>
    <name evidence="1" type="ORF">NCGR_LOCUS15955</name>
</gene>
<dbReference type="AlphaFoldDB" id="A0A811N9D6"/>
<protein>
    <submittedName>
        <fullName evidence="1">Uncharacterized protein</fullName>
    </submittedName>
</protein>
<dbReference type="Proteomes" id="UP000604825">
    <property type="component" value="Unassembled WGS sequence"/>
</dbReference>
<dbReference type="EMBL" id="CAJGYO010000004">
    <property type="protein sequence ID" value="CAD6223549.1"/>
    <property type="molecule type" value="Genomic_DNA"/>
</dbReference>